<evidence type="ECO:0000256" key="3">
    <source>
        <dbReference type="ARBA" id="ARBA00023315"/>
    </source>
</evidence>
<dbReference type="Pfam" id="PF00698">
    <property type="entry name" value="Acyl_transf_1"/>
    <property type="match status" value="1"/>
</dbReference>
<feature type="domain" description="Malonyl-CoA:ACP transacylase (MAT)" evidence="5">
    <location>
        <begin position="6"/>
        <end position="300"/>
    </location>
</feature>
<dbReference type="Gene3D" id="3.30.70.250">
    <property type="entry name" value="Malonyl-CoA ACP transacylase, ACP-binding"/>
    <property type="match status" value="1"/>
</dbReference>
<dbReference type="InterPro" id="IPR001227">
    <property type="entry name" value="Ac_transferase_dom_sf"/>
</dbReference>
<evidence type="ECO:0000313" key="6">
    <source>
        <dbReference type="EMBL" id="SCY73683.1"/>
    </source>
</evidence>
<accession>A0A1G5ICF6</accession>
<evidence type="ECO:0000256" key="1">
    <source>
        <dbReference type="ARBA" id="ARBA00013258"/>
    </source>
</evidence>
<evidence type="ECO:0000259" key="5">
    <source>
        <dbReference type="SMART" id="SM00827"/>
    </source>
</evidence>
<dbReference type="SMART" id="SM00827">
    <property type="entry name" value="PKS_AT"/>
    <property type="match status" value="1"/>
</dbReference>
<dbReference type="EC" id="2.3.1.39" evidence="1"/>
<dbReference type="STRING" id="582692.SAMN05720606_108189"/>
<gene>
    <name evidence="6" type="ORF">SAMN05720606_108189</name>
</gene>
<dbReference type="InterPro" id="IPR004410">
    <property type="entry name" value="Malonyl_CoA-ACP_transAc_FabD"/>
</dbReference>
<dbReference type="SUPFAM" id="SSF55048">
    <property type="entry name" value="Probable ACP-binding domain of malonyl-CoA ACP transacylase"/>
    <property type="match status" value="1"/>
</dbReference>
<keyword evidence="7" id="KW-1185">Reference proteome</keyword>
<dbReference type="GO" id="GO:0006633">
    <property type="term" value="P:fatty acid biosynthetic process"/>
    <property type="evidence" value="ECO:0007669"/>
    <property type="project" value="TreeGrafter"/>
</dbReference>
<evidence type="ECO:0000313" key="7">
    <source>
        <dbReference type="Proteomes" id="UP000198538"/>
    </source>
</evidence>
<keyword evidence="2 6" id="KW-0808">Transferase</keyword>
<protein>
    <recommendedName>
        <fullName evidence="1">[acyl-carrier-protein] S-malonyltransferase</fullName>
        <ecNumber evidence="1">2.3.1.39</ecNumber>
    </recommendedName>
</protein>
<dbReference type="PANTHER" id="PTHR42681:SF1">
    <property type="entry name" value="MALONYL-COA-ACYL CARRIER PROTEIN TRANSACYLASE, MITOCHONDRIAL"/>
    <property type="match status" value="1"/>
</dbReference>
<keyword evidence="3" id="KW-0012">Acyltransferase</keyword>
<dbReference type="GO" id="GO:0004314">
    <property type="term" value="F:[acyl-carrier-protein] S-malonyltransferase activity"/>
    <property type="evidence" value="ECO:0007669"/>
    <property type="project" value="UniProtKB-EC"/>
</dbReference>
<dbReference type="RefSeq" id="WP_090920339.1">
    <property type="nucleotide sequence ID" value="NZ_FMVM01000008.1"/>
</dbReference>
<dbReference type="InterPro" id="IPR050858">
    <property type="entry name" value="Mal-CoA-ACP_Trans/PKS_FabD"/>
</dbReference>
<dbReference type="AlphaFoldDB" id="A0A1G5ICF6"/>
<dbReference type="NCBIfam" id="TIGR00128">
    <property type="entry name" value="fabD"/>
    <property type="match status" value="1"/>
</dbReference>
<reference evidence="7" key="1">
    <citation type="submission" date="2016-10" db="EMBL/GenBank/DDBJ databases">
        <authorList>
            <person name="Varghese N."/>
            <person name="Submissions S."/>
        </authorList>
    </citation>
    <scope>NUCLEOTIDE SEQUENCE [LARGE SCALE GENOMIC DNA]</scope>
    <source>
        <strain evidence="7">BL9</strain>
    </source>
</reference>
<evidence type="ECO:0000256" key="2">
    <source>
        <dbReference type="ARBA" id="ARBA00022679"/>
    </source>
</evidence>
<dbReference type="SUPFAM" id="SSF52151">
    <property type="entry name" value="FabD/lysophospholipase-like"/>
    <property type="match status" value="1"/>
</dbReference>
<dbReference type="PANTHER" id="PTHR42681">
    <property type="entry name" value="MALONYL-COA-ACYL CARRIER PROTEIN TRANSACYLASE, MITOCHONDRIAL"/>
    <property type="match status" value="1"/>
</dbReference>
<name>A0A1G5ICF6_9BACL</name>
<dbReference type="EMBL" id="FMVM01000008">
    <property type="protein sequence ID" value="SCY73683.1"/>
    <property type="molecule type" value="Genomic_DNA"/>
</dbReference>
<evidence type="ECO:0000256" key="4">
    <source>
        <dbReference type="ARBA" id="ARBA00048462"/>
    </source>
</evidence>
<proteinExistence type="predicted"/>
<dbReference type="InterPro" id="IPR016035">
    <property type="entry name" value="Acyl_Trfase/lysoPLipase"/>
</dbReference>
<dbReference type="InterPro" id="IPR016036">
    <property type="entry name" value="Malonyl_transacylase_ACP-bd"/>
</dbReference>
<sequence length="402" mass="44461">MHTALLFPGQGSQYIGMGQELFSSSIVAKRTFEEASEILGYSVSNLCFQGSLAELTRTDYAQPCILTVGIAAFRVLMERMEREPVYLAGHSLGEITALTASGALHFADAIRLVRFRGMLMRDAQKNKAGSMMAIHGLTPQVIEKECLEPEYRGLVVISNLNSSRQTVVSGQVNALTKIKERFIDLGGHVTSLQVGGAFHSPFMKNTAMQLYDELGRIPFHSMRYSVLSNVTALPYPSVTCIPSFLSEQMVERVRWQGCVQFLMERQVYNLIEVGPGSVLSNMLRREKLDACMIQSIDTKENLQKLIKERMPKGTGAVSYARYLKAALCAKNYNIHGETSDYLEEVAGPFRELEQLARAGDVAGGNAKALEALHHILDCKMTPALQRGDILSHIAEEGVVRHV</sequence>
<dbReference type="Proteomes" id="UP000198538">
    <property type="component" value="Unassembled WGS sequence"/>
</dbReference>
<comment type="catalytic activity">
    <reaction evidence="4">
        <text>holo-[ACP] + malonyl-CoA = malonyl-[ACP] + CoA</text>
        <dbReference type="Rhea" id="RHEA:41792"/>
        <dbReference type="Rhea" id="RHEA-COMP:9623"/>
        <dbReference type="Rhea" id="RHEA-COMP:9685"/>
        <dbReference type="ChEBI" id="CHEBI:57287"/>
        <dbReference type="ChEBI" id="CHEBI:57384"/>
        <dbReference type="ChEBI" id="CHEBI:64479"/>
        <dbReference type="ChEBI" id="CHEBI:78449"/>
        <dbReference type="EC" id="2.3.1.39"/>
    </reaction>
</comment>
<dbReference type="InterPro" id="IPR014043">
    <property type="entry name" value="Acyl_transferase_dom"/>
</dbReference>
<dbReference type="GO" id="GO:0005829">
    <property type="term" value="C:cytosol"/>
    <property type="evidence" value="ECO:0007669"/>
    <property type="project" value="TreeGrafter"/>
</dbReference>
<organism evidence="6 7">
    <name type="scientific">Paenibacillus polysaccharolyticus</name>
    <dbReference type="NCBI Taxonomy" id="582692"/>
    <lineage>
        <taxon>Bacteria</taxon>
        <taxon>Bacillati</taxon>
        <taxon>Bacillota</taxon>
        <taxon>Bacilli</taxon>
        <taxon>Bacillales</taxon>
        <taxon>Paenibacillaceae</taxon>
        <taxon>Paenibacillus</taxon>
    </lineage>
</organism>
<dbReference type="Gene3D" id="3.40.366.10">
    <property type="entry name" value="Malonyl-Coenzyme A Acyl Carrier Protein, domain 2"/>
    <property type="match status" value="1"/>
</dbReference>